<dbReference type="PROSITE" id="PS50146">
    <property type="entry name" value="DAGK"/>
    <property type="match status" value="1"/>
</dbReference>
<keyword evidence="4" id="KW-0808">Transferase</keyword>
<dbReference type="RefSeq" id="WP_068160148.1">
    <property type="nucleotide sequence ID" value="NZ_JXJX01000003.1"/>
</dbReference>
<comment type="cofactor">
    <cofactor evidence="1">
        <name>Mg(2+)</name>
        <dbReference type="ChEBI" id="CHEBI:18420"/>
    </cofactor>
</comment>
<sequence length="299" mass="33065">MTYYILANPFSGNGQGKRVTKALIPYLAQQGISYELFETQHAFDEARLIKVIMTQKTPLDRVLIIGGDGTLSLALNALTPEQPFSYIPAGSGNDFARAFGIPLNQPLKAFKKLHQANPQTIHVLKYDSQEMSGIAVNNIGIGLDAAIVAATNKGEVKQLLNKIKLGRLAYLLNALAVLFSKRPFSITVNHTEFTQAFLFTMTKHPFFGGGIPLAPKGSLLESDIHLVELDHFNLIGIVALIPKVFKGKHFTNRHVHYQIGKTYTLSTTSEQPMQIDGETFVIKANKPLYVTTEERLIMN</sequence>
<dbReference type="Gene3D" id="3.40.50.10330">
    <property type="entry name" value="Probable inorganic polyphosphate/atp-NAD kinase, domain 1"/>
    <property type="match status" value="1"/>
</dbReference>
<evidence type="ECO:0000256" key="11">
    <source>
        <dbReference type="ARBA" id="ARBA00023209"/>
    </source>
</evidence>
<evidence type="ECO:0000313" key="15">
    <source>
        <dbReference type="Proteomes" id="UP000242246"/>
    </source>
</evidence>
<dbReference type="GO" id="GO:0005886">
    <property type="term" value="C:plasma membrane"/>
    <property type="evidence" value="ECO:0007669"/>
    <property type="project" value="TreeGrafter"/>
</dbReference>
<dbReference type="InterPro" id="IPR017438">
    <property type="entry name" value="ATP-NAD_kinase_N"/>
</dbReference>
<keyword evidence="5" id="KW-0479">Metal-binding</keyword>
<dbReference type="Pfam" id="PF00781">
    <property type="entry name" value="DAGK_cat"/>
    <property type="match status" value="1"/>
</dbReference>
<evidence type="ECO:0000256" key="12">
    <source>
        <dbReference type="ARBA" id="ARBA00023264"/>
    </source>
</evidence>
<keyword evidence="12" id="KW-1208">Phospholipid metabolism</keyword>
<dbReference type="OrthoDB" id="9786026at2"/>
<keyword evidence="7" id="KW-0418">Kinase</keyword>
<evidence type="ECO:0000256" key="9">
    <source>
        <dbReference type="ARBA" id="ARBA00022842"/>
    </source>
</evidence>
<evidence type="ECO:0000256" key="8">
    <source>
        <dbReference type="ARBA" id="ARBA00022840"/>
    </source>
</evidence>
<evidence type="ECO:0000256" key="4">
    <source>
        <dbReference type="ARBA" id="ARBA00022679"/>
    </source>
</evidence>
<dbReference type="InterPro" id="IPR001206">
    <property type="entry name" value="Diacylglycerol_kinase_cat_dom"/>
</dbReference>
<evidence type="ECO:0000256" key="2">
    <source>
        <dbReference type="ARBA" id="ARBA00005983"/>
    </source>
</evidence>
<dbReference type="STRING" id="1348632.GCA_001591745_00225"/>
<keyword evidence="10" id="KW-0443">Lipid metabolism</keyword>
<keyword evidence="6" id="KW-0547">Nucleotide-binding</keyword>
<dbReference type="GO" id="GO:0046872">
    <property type="term" value="F:metal ion binding"/>
    <property type="evidence" value="ECO:0007669"/>
    <property type="project" value="UniProtKB-KW"/>
</dbReference>
<comment type="caution">
    <text evidence="14">The sequence shown here is derived from an EMBL/GenBank/DDBJ whole genome shotgun (WGS) entry which is preliminary data.</text>
</comment>
<evidence type="ECO:0000256" key="3">
    <source>
        <dbReference type="ARBA" id="ARBA00022516"/>
    </source>
</evidence>
<dbReference type="PANTHER" id="PTHR12358:SF106">
    <property type="entry name" value="LIPID KINASE YEGS"/>
    <property type="match status" value="1"/>
</dbReference>
<feature type="domain" description="DAGKc" evidence="13">
    <location>
        <begin position="1"/>
        <end position="130"/>
    </location>
</feature>
<proteinExistence type="inferred from homology"/>
<dbReference type="PANTHER" id="PTHR12358">
    <property type="entry name" value="SPHINGOSINE KINASE"/>
    <property type="match status" value="1"/>
</dbReference>
<dbReference type="EMBL" id="JXJX01000003">
    <property type="protein sequence ID" value="PCS07759.1"/>
    <property type="molecule type" value="Genomic_DNA"/>
</dbReference>
<gene>
    <name evidence="14" type="ORF">RU87_GL000978</name>
</gene>
<dbReference type="InterPro" id="IPR016064">
    <property type="entry name" value="NAD/diacylglycerol_kinase_sf"/>
</dbReference>
<evidence type="ECO:0000313" key="14">
    <source>
        <dbReference type="EMBL" id="PCS07759.1"/>
    </source>
</evidence>
<dbReference type="InterPro" id="IPR050187">
    <property type="entry name" value="Lipid_Phosphate_FormReg"/>
</dbReference>
<evidence type="ECO:0000259" key="13">
    <source>
        <dbReference type="PROSITE" id="PS50146"/>
    </source>
</evidence>
<dbReference type="InterPro" id="IPR045540">
    <property type="entry name" value="YegS/DAGK_C"/>
</dbReference>
<dbReference type="GO" id="GO:0016301">
    <property type="term" value="F:kinase activity"/>
    <property type="evidence" value="ECO:0007669"/>
    <property type="project" value="UniProtKB-KW"/>
</dbReference>
<evidence type="ECO:0000256" key="6">
    <source>
        <dbReference type="ARBA" id="ARBA00022741"/>
    </source>
</evidence>
<keyword evidence="3" id="KW-0444">Lipid biosynthesis</keyword>
<protein>
    <submittedName>
        <fullName evidence="14">Transcription regulator</fullName>
    </submittedName>
</protein>
<dbReference type="Pfam" id="PF19279">
    <property type="entry name" value="YegS_C"/>
    <property type="match status" value="1"/>
</dbReference>
<evidence type="ECO:0000256" key="1">
    <source>
        <dbReference type="ARBA" id="ARBA00001946"/>
    </source>
</evidence>
<evidence type="ECO:0000256" key="10">
    <source>
        <dbReference type="ARBA" id="ARBA00023098"/>
    </source>
</evidence>
<dbReference type="GO" id="GO:0005524">
    <property type="term" value="F:ATP binding"/>
    <property type="evidence" value="ECO:0007669"/>
    <property type="project" value="UniProtKB-KW"/>
</dbReference>
<reference evidence="14 15" key="1">
    <citation type="submission" date="2014-12" db="EMBL/GenBank/DDBJ databases">
        <title>Draft genome sequences of 10 type strains of Lactococcus.</title>
        <authorList>
            <person name="Sun Z."/>
            <person name="Zhong Z."/>
            <person name="Liu W."/>
            <person name="Zhang W."/>
            <person name="Zhang H."/>
        </authorList>
    </citation>
    <scope>NUCLEOTIDE SEQUENCE [LARGE SCALE GENOMIC DNA]</scope>
    <source>
        <strain evidence="14 15">DSM 20686</strain>
    </source>
</reference>
<dbReference type="InterPro" id="IPR005218">
    <property type="entry name" value="Diacylglycerol/lipid_kinase"/>
</dbReference>
<comment type="similarity">
    <text evidence="2">Belongs to the diacylglycerol/lipid kinase family.</text>
</comment>
<name>A0A2A5S2Q6_9LACT</name>
<evidence type="ECO:0000256" key="7">
    <source>
        <dbReference type="ARBA" id="ARBA00022777"/>
    </source>
</evidence>
<organism evidence="14 15">
    <name type="scientific">Pseudolactococcus plantarum</name>
    <dbReference type="NCBI Taxonomy" id="1365"/>
    <lineage>
        <taxon>Bacteria</taxon>
        <taxon>Bacillati</taxon>
        <taxon>Bacillota</taxon>
        <taxon>Bacilli</taxon>
        <taxon>Lactobacillales</taxon>
        <taxon>Streptococcaceae</taxon>
        <taxon>Pseudolactococcus</taxon>
    </lineage>
</organism>
<evidence type="ECO:0000256" key="5">
    <source>
        <dbReference type="ARBA" id="ARBA00022723"/>
    </source>
</evidence>
<dbReference type="Proteomes" id="UP000242246">
    <property type="component" value="Unassembled WGS sequence"/>
</dbReference>
<keyword evidence="11" id="KW-0594">Phospholipid biosynthesis</keyword>
<dbReference type="GO" id="GO:0008654">
    <property type="term" value="P:phospholipid biosynthetic process"/>
    <property type="evidence" value="ECO:0007669"/>
    <property type="project" value="UniProtKB-KW"/>
</dbReference>
<dbReference type="SMART" id="SM00046">
    <property type="entry name" value="DAGKc"/>
    <property type="match status" value="1"/>
</dbReference>
<dbReference type="Gene3D" id="2.60.200.40">
    <property type="match status" value="1"/>
</dbReference>
<keyword evidence="9" id="KW-0460">Magnesium</keyword>
<dbReference type="AlphaFoldDB" id="A0A2A5S2Q6"/>
<keyword evidence="15" id="KW-1185">Reference proteome</keyword>
<keyword evidence="8" id="KW-0067">ATP-binding</keyword>
<dbReference type="NCBIfam" id="TIGR00147">
    <property type="entry name" value="YegS/Rv2252/BmrU family lipid kinase"/>
    <property type="match status" value="1"/>
</dbReference>
<accession>A0A2A5S2Q6</accession>
<dbReference type="SUPFAM" id="SSF111331">
    <property type="entry name" value="NAD kinase/diacylglycerol kinase-like"/>
    <property type="match status" value="1"/>
</dbReference>